<dbReference type="SMART" id="SM00129">
    <property type="entry name" value="KISc"/>
    <property type="match status" value="1"/>
</dbReference>
<dbReference type="PANTHER" id="PTHR47972:SF28">
    <property type="entry name" value="KINESIN-LIKE PROTEIN KLP-3"/>
    <property type="match status" value="1"/>
</dbReference>
<evidence type="ECO:0000256" key="2">
    <source>
        <dbReference type="SAM" id="Coils"/>
    </source>
</evidence>
<feature type="coiled-coil region" evidence="2">
    <location>
        <begin position="1715"/>
        <end position="1749"/>
    </location>
</feature>
<dbReference type="PANTHER" id="PTHR47972">
    <property type="entry name" value="KINESIN-LIKE PROTEIN KLP-3"/>
    <property type="match status" value="1"/>
</dbReference>
<feature type="coiled-coil region" evidence="2">
    <location>
        <begin position="1775"/>
        <end position="1809"/>
    </location>
</feature>
<evidence type="ECO:0000313" key="5">
    <source>
        <dbReference type="EMBL" id="KAL3815384.1"/>
    </source>
</evidence>
<feature type="domain" description="Kinesin motor" evidence="4">
    <location>
        <begin position="520"/>
        <end position="800"/>
    </location>
</feature>
<evidence type="ECO:0000256" key="3">
    <source>
        <dbReference type="SAM" id="MobiDB-lite"/>
    </source>
</evidence>
<feature type="binding site" evidence="1">
    <location>
        <begin position="526"/>
        <end position="533"/>
    </location>
    <ligand>
        <name>ATP</name>
        <dbReference type="ChEBI" id="CHEBI:30616"/>
    </ligand>
</feature>
<dbReference type="InterPro" id="IPR001752">
    <property type="entry name" value="Kinesin_motor_dom"/>
</dbReference>
<name>A0ABD3RRT6_9STRA</name>
<evidence type="ECO:0000256" key="1">
    <source>
        <dbReference type="PROSITE-ProRule" id="PRU00283"/>
    </source>
</evidence>
<reference evidence="5 6" key="1">
    <citation type="submission" date="2024-10" db="EMBL/GenBank/DDBJ databases">
        <title>Updated reference genomes for cyclostephanoid diatoms.</title>
        <authorList>
            <person name="Roberts W.R."/>
            <person name="Alverson A.J."/>
        </authorList>
    </citation>
    <scope>NUCLEOTIDE SEQUENCE [LARGE SCALE GENOMIC DNA]</scope>
    <source>
        <strain evidence="5 6">AJA228-03</strain>
    </source>
</reference>
<evidence type="ECO:0000313" key="6">
    <source>
        <dbReference type="Proteomes" id="UP001530377"/>
    </source>
</evidence>
<feature type="compositionally biased region" description="Polar residues" evidence="3">
    <location>
        <begin position="259"/>
        <end position="279"/>
    </location>
</feature>
<proteinExistence type="inferred from homology"/>
<keyword evidence="1" id="KW-0067">ATP-binding</keyword>
<dbReference type="Proteomes" id="UP001530377">
    <property type="component" value="Unassembled WGS sequence"/>
</dbReference>
<organism evidence="5 6">
    <name type="scientific">Cyclostephanos tholiformis</name>
    <dbReference type="NCBI Taxonomy" id="382380"/>
    <lineage>
        <taxon>Eukaryota</taxon>
        <taxon>Sar</taxon>
        <taxon>Stramenopiles</taxon>
        <taxon>Ochrophyta</taxon>
        <taxon>Bacillariophyta</taxon>
        <taxon>Coscinodiscophyceae</taxon>
        <taxon>Thalassiosirophycidae</taxon>
        <taxon>Stephanodiscales</taxon>
        <taxon>Stephanodiscaceae</taxon>
        <taxon>Cyclostephanos</taxon>
    </lineage>
</organism>
<feature type="compositionally biased region" description="Basic and acidic residues" evidence="3">
    <location>
        <begin position="131"/>
        <end position="151"/>
    </location>
</feature>
<dbReference type="Pfam" id="PF00225">
    <property type="entry name" value="Kinesin"/>
    <property type="match status" value="1"/>
</dbReference>
<dbReference type="InterPro" id="IPR027417">
    <property type="entry name" value="P-loop_NTPase"/>
</dbReference>
<feature type="region of interest" description="Disordered" evidence="3">
    <location>
        <begin position="1839"/>
        <end position="1858"/>
    </location>
</feature>
<dbReference type="InterPro" id="IPR027640">
    <property type="entry name" value="Kinesin-like_fam"/>
</dbReference>
<feature type="compositionally biased region" description="Low complexity" evidence="3">
    <location>
        <begin position="206"/>
        <end position="219"/>
    </location>
</feature>
<keyword evidence="1" id="KW-0547">Nucleotide-binding</keyword>
<feature type="compositionally biased region" description="Basic and acidic residues" evidence="3">
    <location>
        <begin position="990"/>
        <end position="1040"/>
    </location>
</feature>
<dbReference type="EMBL" id="JALLPB020000201">
    <property type="protein sequence ID" value="KAL3815384.1"/>
    <property type="molecule type" value="Genomic_DNA"/>
</dbReference>
<keyword evidence="2" id="KW-0175">Coiled coil</keyword>
<dbReference type="GO" id="GO:0005524">
    <property type="term" value="F:ATP binding"/>
    <property type="evidence" value="ECO:0007669"/>
    <property type="project" value="UniProtKB-UniRule"/>
</dbReference>
<dbReference type="PROSITE" id="PS50067">
    <property type="entry name" value="KINESIN_MOTOR_2"/>
    <property type="match status" value="1"/>
</dbReference>
<feature type="compositionally biased region" description="Polar residues" evidence="3">
    <location>
        <begin position="967"/>
        <end position="989"/>
    </location>
</feature>
<gene>
    <name evidence="5" type="ORF">ACHAXA_010989</name>
</gene>
<comment type="caution">
    <text evidence="5">The sequence shown here is derived from an EMBL/GenBank/DDBJ whole genome shotgun (WGS) entry which is preliminary data.</text>
</comment>
<protein>
    <recommendedName>
        <fullName evidence="4">Kinesin motor domain-containing protein</fullName>
    </recommendedName>
</protein>
<keyword evidence="1" id="KW-0505">Motor protein</keyword>
<sequence>MSLHVADDCYNVDNNDVMAAAGDGSRFLLGGHSTVSVSSVLDADSRTIADVLNEVNEFIDSLDDGEDLGRDSGNHVGVGYERAEVGGDDHVVNDSEALLSSLGGRYRLTSETQRVNEENAIHERCHSHLEDVSGHHESDRGIGNDAMKDENDINDQFHSSSLHNRDDVNQTDETLDKKLLNSISSNGYQSSMASSNEMRDNIMENSTAGSADSGVGSSVENMPPSSRQPCSYHRLRKRQQQLQHKSVPLINSRAPRNIGLSSERSNTLAKTNISSSITDDSLRENAPLSANSSQVMAQRGLTNNHKRSNGYTSQIIEFDTKNCRRVSLLLKIIRPLTMGGEGVETEEGDEVDEDGYGPILFPALVGGDDDDLAAVDDGMETVSSKQSQLRRGEVILVNPHAFDTRGKDGDDIEGLHKNTDSMITSVADKSDRLSGRVTVETARLVAKVSQISSEDWARKYQFDDVCWPPRRCKSSNCNRFNEDHSNQMSALASSAVEAVLNLSCHADDTTKNERDTPCSTIIFTVGGSASGKTQTIFGSSLASLVSSATGTRANSKNDDDGYGHGFGLLGEIVSGLLSSQHAADEENICGSIIACGRPALRCSLSILEIVSGDVLRDVLSVSEEGLGENGGSKGLRVRHLDARGAAVLNLRQATVETMEQLGDVLNVSFKSNILRRAWSSEGGHGHFIVTVCVYRSNGYCSKIQLADLAGPDRHTSSATTLSDVRKSLSALRGVLRGLVAQYTNNTNSPTPFRESTLTKLLQRNIDKSTRSVVIGTVSTSTKSYNQTLATMDFMSRILAKAGETALSPFHDAVLTGKTARSTERKYRCGESITNRETGVFIRSLDDTQTASQTPQRNASLASHPLKISLNSITSDPRQRLAKLLGSGPECKGGNKLSRFAVHKDKVDFPKSSVTSEDAKSREYRDNYGDVFSRLDLLMDADDDDLDRNSFEEDIIDALTPYKARATNDGSSIDSSEGVSPSPFRQNFRTNHSENNDRLGQLERKQLDKLHYGIEREDARSTRSNDDTLHKAESPEPHPRIDLPANKLHLQVEDEDPSADHNQSSGRNASRADESIFVERSNVAPSSMILSLDSIDSEEPLVSARGQDSFFGDSAQHSNTHLSSRLNTFDVPSSPTYAILESFKNEIDTLVVKLTEEKFISDNSTADMLATSDANENEAATTAVADSTALENASMVADEEMYLLERSSQPKDGNCVCHALMENPKHVFPDDQISSLIEKVQSLSKEKIEADAFLSKIRSIMNEVGETRTSGVASSRLRSQTYEALEDASRKRESLLIKLESQLNSSQTERDVLSREIEHAQEKISELFFSVQNVQKDHVEARAYAPASLESNIERLKEKLMDSYNSQQSSSAFFGRLDELLHISADRSIVLNENQHEIRLDIIRNLLSQSHDGLMKLKESQNNVLLLEARLQELEHLLRLSQESQTQMKSERVESEKLCEEAVSASETLAKEVEGLKSELANEKNAHQVLLTSYNAALKNNEKLSREYEYIKSQMVERDREISRLNASLTTYHEEKAQLNDKVVKIGAKTVDVMKQRIERLREDYTRRLEEFKANYVLDRENEELSRLRLDLSTKEAENANLKRRMENVEKCTSLKIHNAEEKLNLIQGELNSVSKEAFNHKEEKNLMKEELDQLRSLMDIAEESVGELNRLKEENRQLIEMIRSQYDQDSQLSSNNVPFEITGRYNEEHLMHERISALMRENEQNNISMRTLQNENVALKSSIEACTETIQLVHSEMTGLKTIANDGLSKLRAKEKKLLEDQRRYKDAIAAMERKLENANKLILSLRSSSRCYYDEQGRGMFPNLNAITHSKDRLKTNAGRQDSFSRMEDYHSTPPRDTKYERQFAVELSTEKELRYKAEEICAGVLANSKVKLEERDSEISALRAQLFKLSSKRHSDRR</sequence>
<accession>A0ABD3RRT6</accession>
<feature type="region of interest" description="Disordered" evidence="3">
    <location>
        <begin position="964"/>
        <end position="1075"/>
    </location>
</feature>
<dbReference type="SUPFAM" id="SSF52540">
    <property type="entry name" value="P-loop containing nucleoside triphosphate hydrolases"/>
    <property type="match status" value="1"/>
</dbReference>
<dbReference type="Gene3D" id="3.40.850.10">
    <property type="entry name" value="Kinesin motor domain"/>
    <property type="match status" value="1"/>
</dbReference>
<dbReference type="GO" id="GO:0003774">
    <property type="term" value="F:cytoskeletal motor activity"/>
    <property type="evidence" value="ECO:0007669"/>
    <property type="project" value="UniProtKB-UniRule"/>
</dbReference>
<evidence type="ECO:0000259" key="4">
    <source>
        <dbReference type="PROSITE" id="PS50067"/>
    </source>
</evidence>
<keyword evidence="6" id="KW-1185">Reference proteome</keyword>
<feature type="region of interest" description="Disordered" evidence="3">
    <location>
        <begin position="131"/>
        <end position="169"/>
    </location>
</feature>
<feature type="coiled-coil region" evidence="2">
    <location>
        <begin position="1521"/>
        <end position="1688"/>
    </location>
</feature>
<feature type="compositionally biased region" description="Basic and acidic residues" evidence="3">
    <location>
        <begin position="1844"/>
        <end position="1858"/>
    </location>
</feature>
<feature type="coiled-coil region" evidence="2">
    <location>
        <begin position="1284"/>
        <end position="1322"/>
    </location>
</feature>
<dbReference type="InterPro" id="IPR036961">
    <property type="entry name" value="Kinesin_motor_dom_sf"/>
</dbReference>
<comment type="similarity">
    <text evidence="1">Belongs to the TRAFAC class myosin-kinesin ATPase superfamily. Kinesin family.</text>
</comment>
<feature type="region of interest" description="Disordered" evidence="3">
    <location>
        <begin position="205"/>
        <end position="308"/>
    </location>
</feature>
<feature type="compositionally biased region" description="Polar residues" evidence="3">
    <location>
        <begin position="288"/>
        <end position="308"/>
    </location>
</feature>
<dbReference type="PRINTS" id="PR00380">
    <property type="entry name" value="KINESINHEAVY"/>
</dbReference>